<gene>
    <name evidence="3" type="ORF">FB45DRAFT_1141826</name>
</gene>
<keyword evidence="2" id="KW-0812">Transmembrane</keyword>
<keyword evidence="2" id="KW-0472">Membrane</keyword>
<feature type="compositionally biased region" description="Polar residues" evidence="1">
    <location>
        <begin position="1"/>
        <end position="22"/>
    </location>
</feature>
<keyword evidence="4" id="KW-1185">Reference proteome</keyword>
<evidence type="ECO:0000256" key="2">
    <source>
        <dbReference type="SAM" id="Phobius"/>
    </source>
</evidence>
<accession>A0AAD7BYW5</accession>
<comment type="caution">
    <text evidence="3">The sequence shown here is derived from an EMBL/GenBank/DDBJ whole genome shotgun (WGS) entry which is preliminary data.</text>
</comment>
<dbReference type="AlphaFoldDB" id="A0AAD7BYW5"/>
<feature type="transmembrane region" description="Helical" evidence="2">
    <location>
        <begin position="179"/>
        <end position="199"/>
    </location>
</feature>
<name>A0AAD7BYW5_9AGAR</name>
<feature type="transmembrane region" description="Helical" evidence="2">
    <location>
        <begin position="126"/>
        <end position="147"/>
    </location>
</feature>
<evidence type="ECO:0000313" key="4">
    <source>
        <dbReference type="Proteomes" id="UP001221142"/>
    </source>
</evidence>
<proteinExistence type="predicted"/>
<reference evidence="3" key="1">
    <citation type="submission" date="2023-03" db="EMBL/GenBank/DDBJ databases">
        <title>Massive genome expansion in bonnet fungi (Mycena s.s.) driven by repeated elements and novel gene families across ecological guilds.</title>
        <authorList>
            <consortium name="Lawrence Berkeley National Laboratory"/>
            <person name="Harder C.B."/>
            <person name="Miyauchi S."/>
            <person name="Viragh M."/>
            <person name="Kuo A."/>
            <person name="Thoen E."/>
            <person name="Andreopoulos B."/>
            <person name="Lu D."/>
            <person name="Skrede I."/>
            <person name="Drula E."/>
            <person name="Henrissat B."/>
            <person name="Morin E."/>
            <person name="Kohler A."/>
            <person name="Barry K."/>
            <person name="LaButti K."/>
            <person name="Morin E."/>
            <person name="Salamov A."/>
            <person name="Lipzen A."/>
            <person name="Mereny Z."/>
            <person name="Hegedus B."/>
            <person name="Baldrian P."/>
            <person name="Stursova M."/>
            <person name="Weitz H."/>
            <person name="Taylor A."/>
            <person name="Grigoriev I.V."/>
            <person name="Nagy L.G."/>
            <person name="Martin F."/>
            <person name="Kauserud H."/>
        </authorList>
    </citation>
    <scope>NUCLEOTIDE SEQUENCE</scope>
    <source>
        <strain evidence="3">9284</strain>
    </source>
</reference>
<sequence length="210" mass="23239">MRSFASCQSNNSRSTMTAGLQSSERKSDTLDVDSQLAGKWVNVRRIAPTALLLVHWTAVSAASLAFHFVVREFVQRRIEASNRDKMNGVLNTLIVGFVYCGCTSALILVVLVFGARGQRVVMVQRLVTVCQYLTMGLLAWIGILSGLLSSNPLVPLSCEDQNVCFAHAVAHPVWTRAVVVVWVVLSTLFVHSLLWAWVFNNIWGRFRSGS</sequence>
<keyword evidence="2" id="KW-1133">Transmembrane helix</keyword>
<dbReference type="EMBL" id="JARKIF010000007">
    <property type="protein sequence ID" value="KAJ7634634.1"/>
    <property type="molecule type" value="Genomic_DNA"/>
</dbReference>
<feature type="transmembrane region" description="Helical" evidence="2">
    <location>
        <begin position="90"/>
        <end position="114"/>
    </location>
</feature>
<organism evidence="3 4">
    <name type="scientific">Roridomyces roridus</name>
    <dbReference type="NCBI Taxonomy" id="1738132"/>
    <lineage>
        <taxon>Eukaryota</taxon>
        <taxon>Fungi</taxon>
        <taxon>Dikarya</taxon>
        <taxon>Basidiomycota</taxon>
        <taxon>Agaricomycotina</taxon>
        <taxon>Agaricomycetes</taxon>
        <taxon>Agaricomycetidae</taxon>
        <taxon>Agaricales</taxon>
        <taxon>Marasmiineae</taxon>
        <taxon>Mycenaceae</taxon>
        <taxon>Roridomyces</taxon>
    </lineage>
</organism>
<feature type="region of interest" description="Disordered" evidence="1">
    <location>
        <begin position="1"/>
        <end position="23"/>
    </location>
</feature>
<evidence type="ECO:0000256" key="1">
    <source>
        <dbReference type="SAM" id="MobiDB-lite"/>
    </source>
</evidence>
<dbReference type="Proteomes" id="UP001221142">
    <property type="component" value="Unassembled WGS sequence"/>
</dbReference>
<feature type="transmembrane region" description="Helical" evidence="2">
    <location>
        <begin position="49"/>
        <end position="70"/>
    </location>
</feature>
<protein>
    <submittedName>
        <fullName evidence="3">Uncharacterized protein</fullName>
    </submittedName>
</protein>
<evidence type="ECO:0000313" key="3">
    <source>
        <dbReference type="EMBL" id="KAJ7634634.1"/>
    </source>
</evidence>